<dbReference type="AlphaFoldDB" id="A0AA35KAV1"/>
<gene>
    <name evidence="1" type="ORF">PODLI_1B002364</name>
</gene>
<proteinExistence type="predicted"/>
<accession>A0AA35KAV1</accession>
<organism evidence="1 2">
    <name type="scientific">Podarcis lilfordi</name>
    <name type="common">Lilford's wall lizard</name>
    <dbReference type="NCBI Taxonomy" id="74358"/>
    <lineage>
        <taxon>Eukaryota</taxon>
        <taxon>Metazoa</taxon>
        <taxon>Chordata</taxon>
        <taxon>Craniata</taxon>
        <taxon>Vertebrata</taxon>
        <taxon>Euteleostomi</taxon>
        <taxon>Lepidosauria</taxon>
        <taxon>Squamata</taxon>
        <taxon>Bifurcata</taxon>
        <taxon>Unidentata</taxon>
        <taxon>Episquamata</taxon>
        <taxon>Laterata</taxon>
        <taxon>Lacertibaenia</taxon>
        <taxon>Lacertidae</taxon>
        <taxon>Podarcis</taxon>
    </lineage>
</organism>
<dbReference type="EMBL" id="OX395130">
    <property type="protein sequence ID" value="CAI5773954.1"/>
    <property type="molecule type" value="Genomic_DNA"/>
</dbReference>
<reference evidence="1" key="1">
    <citation type="submission" date="2022-12" db="EMBL/GenBank/DDBJ databases">
        <authorList>
            <person name="Alioto T."/>
            <person name="Alioto T."/>
            <person name="Gomez Garrido J."/>
        </authorList>
    </citation>
    <scope>NUCLEOTIDE SEQUENCE</scope>
</reference>
<dbReference type="Proteomes" id="UP001178461">
    <property type="component" value="Chromosome 5"/>
</dbReference>
<name>A0AA35KAV1_9SAUR</name>
<keyword evidence="2" id="KW-1185">Reference proteome</keyword>
<evidence type="ECO:0000313" key="2">
    <source>
        <dbReference type="Proteomes" id="UP001178461"/>
    </source>
</evidence>
<protein>
    <submittedName>
        <fullName evidence="1">Uncharacterized protein</fullName>
    </submittedName>
</protein>
<sequence length="104" mass="11747">MCICNSPFCITCVHISTAISSMPPSSISDGKGMVKGKSSEFKQCLGEEEKEVFLLLHAGCRHFEERSNRPVQSYNISPNASVEKGKTLPQAFQFYWRLEKERTE</sequence>
<evidence type="ECO:0000313" key="1">
    <source>
        <dbReference type="EMBL" id="CAI5773954.1"/>
    </source>
</evidence>